<evidence type="ECO:0000313" key="12">
    <source>
        <dbReference type="EMBL" id="NNF06707.1"/>
    </source>
</evidence>
<evidence type="ECO:0000256" key="9">
    <source>
        <dbReference type="SAM" id="Phobius"/>
    </source>
</evidence>
<evidence type="ECO:0000256" key="5">
    <source>
        <dbReference type="ARBA" id="ARBA00023049"/>
    </source>
</evidence>
<feature type="transmembrane region" description="Helical" evidence="9">
    <location>
        <begin position="161"/>
        <end position="184"/>
    </location>
</feature>
<dbReference type="CDD" id="cd07343">
    <property type="entry name" value="M48A_Zmpste24p_like"/>
    <property type="match status" value="1"/>
</dbReference>
<keyword evidence="2 7" id="KW-0479">Metal-binding</keyword>
<feature type="binding site" evidence="7">
    <location>
        <position position="267"/>
    </location>
    <ligand>
        <name>Zn(2+)</name>
        <dbReference type="ChEBI" id="CHEBI:29105"/>
        <note>catalytic</note>
    </ligand>
</feature>
<keyword evidence="9" id="KW-1133">Transmembrane helix</keyword>
<feature type="active site" evidence="6">
    <location>
        <position position="264"/>
    </location>
</feature>
<reference evidence="12 13" key="1">
    <citation type="submission" date="2020-03" db="EMBL/GenBank/DDBJ databases">
        <title>Metabolic flexibility allows generalist bacteria to become dominant in a frequently disturbed ecosystem.</title>
        <authorList>
            <person name="Chen Y.-J."/>
            <person name="Leung P.M."/>
            <person name="Bay S.K."/>
            <person name="Hugenholtz P."/>
            <person name="Kessler A.J."/>
            <person name="Shelley G."/>
            <person name="Waite D.W."/>
            <person name="Cook P.L."/>
            <person name="Greening C."/>
        </authorList>
    </citation>
    <scope>NUCLEOTIDE SEQUENCE [LARGE SCALE GENOMIC DNA]</scope>
    <source>
        <strain evidence="12">SS_bin_28</strain>
    </source>
</reference>
<dbReference type="InterPro" id="IPR027057">
    <property type="entry name" value="CAXX_Prtase_1"/>
</dbReference>
<evidence type="ECO:0000256" key="2">
    <source>
        <dbReference type="ARBA" id="ARBA00022723"/>
    </source>
</evidence>
<protein>
    <submittedName>
        <fullName evidence="12">M48 family metallopeptidase</fullName>
    </submittedName>
</protein>
<comment type="caution">
    <text evidence="12">The sequence shown here is derived from an EMBL/GenBank/DDBJ whole genome shotgun (WGS) entry which is preliminary data.</text>
</comment>
<feature type="domain" description="CAAX prenyl protease 1 N-terminal" evidence="11">
    <location>
        <begin position="26"/>
        <end position="190"/>
    </location>
</feature>
<feature type="binding site" evidence="7">
    <location>
        <position position="342"/>
    </location>
    <ligand>
        <name>Zn(2+)</name>
        <dbReference type="ChEBI" id="CHEBI:29105"/>
        <note>catalytic</note>
    </ligand>
</feature>
<organism evidence="12 13">
    <name type="scientific">Eiseniibacteriota bacterium</name>
    <dbReference type="NCBI Taxonomy" id="2212470"/>
    <lineage>
        <taxon>Bacteria</taxon>
        <taxon>Candidatus Eiseniibacteriota</taxon>
    </lineage>
</organism>
<feature type="transmembrane region" description="Helical" evidence="9">
    <location>
        <begin position="93"/>
        <end position="112"/>
    </location>
</feature>
<gene>
    <name evidence="12" type="ORF">HKN21_08100</name>
</gene>
<dbReference type="Pfam" id="PF16491">
    <property type="entry name" value="Peptidase_M48_N"/>
    <property type="match status" value="1"/>
</dbReference>
<dbReference type="GO" id="GO:0004222">
    <property type="term" value="F:metalloendopeptidase activity"/>
    <property type="evidence" value="ECO:0007669"/>
    <property type="project" value="InterPro"/>
</dbReference>
<evidence type="ECO:0000256" key="7">
    <source>
        <dbReference type="PIRSR" id="PIRSR627057-2"/>
    </source>
</evidence>
<keyword evidence="3 8" id="KW-0378">Hydrolase</keyword>
<keyword evidence="4 7" id="KW-0862">Zinc</keyword>
<dbReference type="GO" id="GO:0046872">
    <property type="term" value="F:metal ion binding"/>
    <property type="evidence" value="ECO:0007669"/>
    <property type="project" value="UniProtKB-KW"/>
</dbReference>
<evidence type="ECO:0000313" key="13">
    <source>
        <dbReference type="Proteomes" id="UP000547674"/>
    </source>
</evidence>
<evidence type="ECO:0000256" key="4">
    <source>
        <dbReference type="ARBA" id="ARBA00022833"/>
    </source>
</evidence>
<feature type="transmembrane region" description="Helical" evidence="9">
    <location>
        <begin position="53"/>
        <end position="72"/>
    </location>
</feature>
<name>A0A7Y2E9E1_UNCEI</name>
<dbReference type="Pfam" id="PF01435">
    <property type="entry name" value="Peptidase_M48"/>
    <property type="match status" value="1"/>
</dbReference>
<comment type="cofactor">
    <cofactor evidence="7 8">
        <name>Zn(2+)</name>
        <dbReference type="ChEBI" id="CHEBI:29105"/>
    </cofactor>
    <text evidence="7 8">Binds 1 zinc ion per subunit.</text>
</comment>
<evidence type="ECO:0000256" key="1">
    <source>
        <dbReference type="ARBA" id="ARBA00022670"/>
    </source>
</evidence>
<evidence type="ECO:0000256" key="6">
    <source>
        <dbReference type="PIRSR" id="PIRSR627057-1"/>
    </source>
</evidence>
<feature type="transmembrane region" description="Helical" evidence="9">
    <location>
        <begin position="314"/>
        <end position="333"/>
    </location>
</feature>
<evidence type="ECO:0000259" key="11">
    <source>
        <dbReference type="Pfam" id="PF16491"/>
    </source>
</evidence>
<dbReference type="PANTHER" id="PTHR10120">
    <property type="entry name" value="CAAX PRENYL PROTEASE 1"/>
    <property type="match status" value="1"/>
</dbReference>
<feature type="transmembrane region" description="Helical" evidence="9">
    <location>
        <begin position="132"/>
        <end position="154"/>
    </location>
</feature>
<dbReference type="InterPro" id="IPR001915">
    <property type="entry name" value="Peptidase_M48"/>
</dbReference>
<feature type="binding site" evidence="7">
    <location>
        <position position="263"/>
    </location>
    <ligand>
        <name>Zn(2+)</name>
        <dbReference type="ChEBI" id="CHEBI:29105"/>
        <note>catalytic</note>
    </ligand>
</feature>
<dbReference type="AlphaFoldDB" id="A0A7Y2E9E1"/>
<accession>A0A7Y2E9E1</accession>
<proteinExistence type="inferred from homology"/>
<feature type="domain" description="Peptidase M48" evidence="10">
    <location>
        <begin position="193"/>
        <end position="396"/>
    </location>
</feature>
<comment type="similarity">
    <text evidence="8">Belongs to the peptidase M48 family.</text>
</comment>
<dbReference type="Gene3D" id="3.30.2010.10">
    <property type="entry name" value="Metalloproteases ('zincins'), catalytic domain"/>
    <property type="match status" value="1"/>
</dbReference>
<dbReference type="EMBL" id="JABDJR010000318">
    <property type="protein sequence ID" value="NNF06707.1"/>
    <property type="molecule type" value="Genomic_DNA"/>
</dbReference>
<evidence type="ECO:0000259" key="10">
    <source>
        <dbReference type="Pfam" id="PF01435"/>
    </source>
</evidence>
<keyword evidence="9" id="KW-0472">Membrane</keyword>
<dbReference type="InterPro" id="IPR032456">
    <property type="entry name" value="Peptidase_M48_N"/>
</dbReference>
<feature type="active site" description="Proton donor" evidence="6">
    <location>
        <position position="346"/>
    </location>
</feature>
<dbReference type="Proteomes" id="UP000547674">
    <property type="component" value="Unassembled WGS sequence"/>
</dbReference>
<feature type="transmembrane region" description="Helical" evidence="9">
    <location>
        <begin position="276"/>
        <end position="294"/>
    </location>
</feature>
<evidence type="ECO:0000256" key="8">
    <source>
        <dbReference type="RuleBase" id="RU003983"/>
    </source>
</evidence>
<sequence length="401" mass="44717">MRLKVFLAIMLVLVVLPNIAHTEPNLDSVAERHYDQAFLERSEAYHAPRISSFILRSVIQLVVLWGFALLLAPKLFSHGSHRIPNWVRRWIGLTVAWGLSLLIRIPFTAHAFSRAREFGLRHDSWGSFAMDWAQGAAIQWVLVSVVGLCLLGFLGQGRRFGWAMAGTLISVLACAYAYVAPIVIDPLFNQIRPLEESELRTEVVHLVQQSGLELEGVWVADASRRTRAVNAYFTGFGSSRRVVLYDTLIDTLPKDEALLVVAHELGHWQKQHVNKGLLMGLVATFAGLALAQFLMNRVARRQGSSPLKNLTSPAWAPVAYAVYVSVFLLSLPVSNSISRAMETEADQVALKLIQTPDVFIDAKVRMAKQNLSNVNPPRWVEVIFFTHPSNVRRIALAEAGL</sequence>
<keyword evidence="5 8" id="KW-0482">Metalloprotease</keyword>
<dbReference type="GO" id="GO:0071586">
    <property type="term" value="P:CAAX-box protein processing"/>
    <property type="evidence" value="ECO:0007669"/>
    <property type="project" value="InterPro"/>
</dbReference>
<evidence type="ECO:0000256" key="3">
    <source>
        <dbReference type="ARBA" id="ARBA00022801"/>
    </source>
</evidence>
<keyword evidence="1 8" id="KW-0645">Protease</keyword>
<keyword evidence="9" id="KW-0812">Transmembrane</keyword>